<dbReference type="KEGG" id="xdi:EZH22_00810"/>
<dbReference type="SUPFAM" id="SSF69118">
    <property type="entry name" value="AhpD-like"/>
    <property type="match status" value="1"/>
</dbReference>
<dbReference type="Pfam" id="PF02627">
    <property type="entry name" value="CMD"/>
    <property type="match status" value="1"/>
</dbReference>
<evidence type="ECO:0000313" key="2">
    <source>
        <dbReference type="EMBL" id="QRG07029.1"/>
    </source>
</evidence>
<dbReference type="InterPro" id="IPR003779">
    <property type="entry name" value="CMD-like"/>
</dbReference>
<gene>
    <name evidence="2" type="ORF">EZH22_00810</name>
</gene>
<dbReference type="RefSeq" id="WP_203193939.1">
    <property type="nucleotide sequence ID" value="NZ_CP063362.1"/>
</dbReference>
<protein>
    <submittedName>
        <fullName evidence="2">Carboxymuconolactone decarboxylase family protein</fullName>
    </submittedName>
</protein>
<organism evidence="2 3">
    <name type="scientific">Xanthobacter dioxanivorans</name>
    <dbReference type="NCBI Taxonomy" id="2528964"/>
    <lineage>
        <taxon>Bacteria</taxon>
        <taxon>Pseudomonadati</taxon>
        <taxon>Pseudomonadota</taxon>
        <taxon>Alphaproteobacteria</taxon>
        <taxon>Hyphomicrobiales</taxon>
        <taxon>Xanthobacteraceae</taxon>
        <taxon>Xanthobacter</taxon>
    </lineage>
</organism>
<sequence length="125" mass="13859">MSGNAPAYEDIYVDLIGFVPPRIQHRLRVERECDPELLDLVEALRTRAMYPESMETKVSQLILFGILLSHVAPAAEYHARGAIRAGATKRELHDVAALAFLFRGLPAFNLAGELINKIYDAPAAE</sequence>
<dbReference type="EMBL" id="CP063362">
    <property type="protein sequence ID" value="QRG07029.1"/>
    <property type="molecule type" value="Genomic_DNA"/>
</dbReference>
<dbReference type="AlphaFoldDB" id="A0A974SJA2"/>
<evidence type="ECO:0000313" key="3">
    <source>
        <dbReference type="Proteomes" id="UP000596427"/>
    </source>
</evidence>
<reference evidence="2 3" key="1">
    <citation type="submission" date="2020-10" db="EMBL/GenBank/DDBJ databases">
        <title>Degradation of 1,4-Dioxane by Xanthobacter sp. YN2, via a Novel Group-2 Soluble Di-Iron Monooxygenase.</title>
        <authorList>
            <person name="Ma F."/>
            <person name="Wang Y."/>
            <person name="Yang J."/>
            <person name="Guo H."/>
            <person name="Su D."/>
            <person name="Yu L."/>
        </authorList>
    </citation>
    <scope>NUCLEOTIDE SEQUENCE [LARGE SCALE GENOMIC DNA]</scope>
    <source>
        <strain evidence="2 3">YN2</strain>
    </source>
</reference>
<name>A0A974SJA2_9HYPH</name>
<accession>A0A974SJA2</accession>
<dbReference type="InterPro" id="IPR029032">
    <property type="entry name" value="AhpD-like"/>
</dbReference>
<dbReference type="Gene3D" id="1.20.1290.10">
    <property type="entry name" value="AhpD-like"/>
    <property type="match status" value="1"/>
</dbReference>
<evidence type="ECO:0000259" key="1">
    <source>
        <dbReference type="Pfam" id="PF02627"/>
    </source>
</evidence>
<dbReference type="Proteomes" id="UP000596427">
    <property type="component" value="Chromosome"/>
</dbReference>
<keyword evidence="3" id="KW-1185">Reference proteome</keyword>
<dbReference type="GO" id="GO:0051920">
    <property type="term" value="F:peroxiredoxin activity"/>
    <property type="evidence" value="ECO:0007669"/>
    <property type="project" value="InterPro"/>
</dbReference>
<feature type="domain" description="Carboxymuconolactone decarboxylase-like" evidence="1">
    <location>
        <begin position="35"/>
        <end position="110"/>
    </location>
</feature>
<proteinExistence type="predicted"/>